<dbReference type="GO" id="GO:0046872">
    <property type="term" value="F:metal ion binding"/>
    <property type="evidence" value="ECO:0007669"/>
    <property type="project" value="UniProtKB-KW"/>
</dbReference>
<dbReference type="GO" id="GO:0004462">
    <property type="term" value="F:lactoylglutathione lyase activity"/>
    <property type="evidence" value="ECO:0007669"/>
    <property type="project" value="InterPro"/>
</dbReference>
<keyword evidence="4" id="KW-1185">Reference proteome</keyword>
<name>A0A132U746_9BACL</name>
<proteinExistence type="predicted"/>
<evidence type="ECO:0000256" key="1">
    <source>
        <dbReference type="ARBA" id="ARBA00022723"/>
    </source>
</evidence>
<dbReference type="PATRIC" id="fig|483937.3.peg.4129"/>
<dbReference type="SUPFAM" id="SSF54593">
    <property type="entry name" value="Glyoxalase/Bleomycin resistance protein/Dihydroxybiphenyl dioxygenase"/>
    <property type="match status" value="1"/>
</dbReference>
<evidence type="ECO:0000259" key="2">
    <source>
        <dbReference type="PROSITE" id="PS51819"/>
    </source>
</evidence>
<dbReference type="Pfam" id="PF00903">
    <property type="entry name" value="Glyoxalase"/>
    <property type="match status" value="1"/>
</dbReference>
<evidence type="ECO:0000313" key="3">
    <source>
        <dbReference type="EMBL" id="KWX79460.1"/>
    </source>
</evidence>
<dbReference type="OrthoDB" id="9804944at2"/>
<keyword evidence="1" id="KW-0479">Metal-binding</keyword>
<protein>
    <submittedName>
        <fullName evidence="3">Glyoxalase</fullName>
    </submittedName>
</protein>
<dbReference type="EMBL" id="LIRB01000111">
    <property type="protein sequence ID" value="KWX79460.1"/>
    <property type="molecule type" value="Genomic_DNA"/>
</dbReference>
<sequence>MEKNRIHKVGQIGIPVKEMGRAVHFYQNLLGLPLLFQTDRMAFFELGGLRLLLSLPETAEFANASSVVYFQVGDIRAMYTELIRKGVAFTGEPHMVNKMGQTETWMAFFLDSEGNTHALMSEVRGNKPGVNLN</sequence>
<dbReference type="RefSeq" id="WP_060859840.1">
    <property type="nucleotide sequence ID" value="NZ_LIRB01000111.1"/>
</dbReference>
<dbReference type="AlphaFoldDB" id="A0A132U746"/>
<comment type="caution">
    <text evidence="3">The sequence shown here is derived from an EMBL/GenBank/DDBJ whole genome shotgun (WGS) entry which is preliminary data.</text>
</comment>
<dbReference type="Proteomes" id="UP000070475">
    <property type="component" value="Unassembled WGS sequence"/>
</dbReference>
<dbReference type="InterPro" id="IPR037523">
    <property type="entry name" value="VOC_core"/>
</dbReference>
<dbReference type="PROSITE" id="PS00934">
    <property type="entry name" value="GLYOXALASE_I_1"/>
    <property type="match status" value="1"/>
</dbReference>
<accession>A0A132U746</accession>
<reference evidence="3 4" key="1">
    <citation type="submission" date="2015-08" db="EMBL/GenBank/DDBJ databases">
        <title>Genomes of Paenibacillus riograndensis.</title>
        <authorList>
            <person name="Sant'Anna F.H."/>
            <person name="Souza R."/>
            <person name="Ambrosini A."/>
            <person name="Bach E."/>
            <person name="Fernandes G."/>
            <person name="Balsanelli E."/>
            <person name="Baura V.A."/>
            <person name="Pedrosa F.O."/>
            <person name="Souza E.M."/>
            <person name="Passaglia L."/>
        </authorList>
    </citation>
    <scope>NUCLEOTIDE SEQUENCE [LARGE SCALE GENOMIC DNA]</scope>
    <source>
        <strain evidence="3 4">CAS34</strain>
    </source>
</reference>
<dbReference type="InterPro" id="IPR029068">
    <property type="entry name" value="Glyas_Bleomycin-R_OHBP_Dase"/>
</dbReference>
<dbReference type="InterPro" id="IPR018146">
    <property type="entry name" value="Glyoxalase_1_CS"/>
</dbReference>
<organism evidence="3 4">
    <name type="scientific">Paenibacillus riograndensis</name>
    <dbReference type="NCBI Taxonomy" id="483937"/>
    <lineage>
        <taxon>Bacteria</taxon>
        <taxon>Bacillati</taxon>
        <taxon>Bacillota</taxon>
        <taxon>Bacilli</taxon>
        <taxon>Bacillales</taxon>
        <taxon>Paenibacillaceae</taxon>
        <taxon>Paenibacillus</taxon>
        <taxon>Paenibacillus sonchi group</taxon>
    </lineage>
</organism>
<gene>
    <name evidence="3" type="ORF">AMQ84_07015</name>
</gene>
<dbReference type="PROSITE" id="PS51819">
    <property type="entry name" value="VOC"/>
    <property type="match status" value="1"/>
</dbReference>
<dbReference type="InterPro" id="IPR004360">
    <property type="entry name" value="Glyas_Fos-R_dOase_dom"/>
</dbReference>
<evidence type="ECO:0000313" key="4">
    <source>
        <dbReference type="Proteomes" id="UP000070475"/>
    </source>
</evidence>
<feature type="domain" description="VOC" evidence="2">
    <location>
        <begin position="8"/>
        <end position="122"/>
    </location>
</feature>
<dbReference type="Gene3D" id="3.10.180.10">
    <property type="entry name" value="2,3-Dihydroxybiphenyl 1,2-Dioxygenase, domain 1"/>
    <property type="match status" value="1"/>
</dbReference>